<evidence type="ECO:0000313" key="2">
    <source>
        <dbReference type="EMBL" id="MBC6445923.1"/>
    </source>
</evidence>
<name>A0ABR7KZR4_9PSEU</name>
<protein>
    <submittedName>
        <fullName evidence="2">GyrI-like domain-containing protein</fullName>
    </submittedName>
</protein>
<keyword evidence="3" id="KW-1185">Reference proteome</keyword>
<dbReference type="Proteomes" id="UP000734823">
    <property type="component" value="Unassembled WGS sequence"/>
</dbReference>
<dbReference type="InterPro" id="IPR029442">
    <property type="entry name" value="GyrI-like"/>
</dbReference>
<evidence type="ECO:0000259" key="1">
    <source>
        <dbReference type="Pfam" id="PF06445"/>
    </source>
</evidence>
<dbReference type="Pfam" id="PF06445">
    <property type="entry name" value="GyrI-like"/>
    <property type="match status" value="1"/>
</dbReference>
<organism evidence="2 3">
    <name type="scientific">Actinokineospora xionganensis</name>
    <dbReference type="NCBI Taxonomy" id="2684470"/>
    <lineage>
        <taxon>Bacteria</taxon>
        <taxon>Bacillati</taxon>
        <taxon>Actinomycetota</taxon>
        <taxon>Actinomycetes</taxon>
        <taxon>Pseudonocardiales</taxon>
        <taxon>Pseudonocardiaceae</taxon>
        <taxon>Actinokineospora</taxon>
    </lineage>
</organism>
<evidence type="ECO:0000313" key="3">
    <source>
        <dbReference type="Proteomes" id="UP000734823"/>
    </source>
</evidence>
<dbReference type="Gene3D" id="3.20.80.10">
    <property type="entry name" value="Regulatory factor, effector binding domain"/>
    <property type="match status" value="1"/>
</dbReference>
<reference evidence="2 3" key="1">
    <citation type="submission" date="2020-06" db="EMBL/GenBank/DDBJ databases">
        <title>Actinokineospora xiongansis sp. nov., isolated from soil of Baiyangdian.</title>
        <authorList>
            <person name="Zhang X."/>
        </authorList>
    </citation>
    <scope>NUCLEOTIDE SEQUENCE [LARGE SCALE GENOMIC DNA]</scope>
    <source>
        <strain evidence="2 3">HBU206404</strain>
    </source>
</reference>
<sequence length="160" mass="17459">MSYAVNFKEVEPSTVLCSRMSVPADRVPEAVRSAVVDLAGRAYDIDLSTCGAPDVTYFNGFQPGRTVEIETSLPVIEKPGRHDSDILTRRPGGLVAHVFHKGPYDDIRDAYDALLIRVHDAGYDLAGHPTETYLIGPWDTAGTEDYLTEISVPVRKPAVG</sequence>
<feature type="domain" description="GyrI-like small molecule binding" evidence="1">
    <location>
        <begin position="80"/>
        <end position="155"/>
    </location>
</feature>
<dbReference type="InterPro" id="IPR011256">
    <property type="entry name" value="Reg_factor_effector_dom_sf"/>
</dbReference>
<gene>
    <name evidence="2" type="ORF">GPZ80_01900</name>
</gene>
<accession>A0ABR7KZR4</accession>
<dbReference type="EMBL" id="JABVED010000001">
    <property type="protein sequence ID" value="MBC6445923.1"/>
    <property type="molecule type" value="Genomic_DNA"/>
</dbReference>
<comment type="caution">
    <text evidence="2">The sequence shown here is derived from an EMBL/GenBank/DDBJ whole genome shotgun (WGS) entry which is preliminary data.</text>
</comment>
<dbReference type="SUPFAM" id="SSF55136">
    <property type="entry name" value="Probable bacterial effector-binding domain"/>
    <property type="match status" value="1"/>
</dbReference>
<dbReference type="RefSeq" id="WP_187217983.1">
    <property type="nucleotide sequence ID" value="NZ_JABVED010000001.1"/>
</dbReference>
<proteinExistence type="predicted"/>